<feature type="domain" description="Gfo/Idh/MocA-like oxidoreductase N-terminal" evidence="1">
    <location>
        <begin position="3"/>
        <end position="113"/>
    </location>
</feature>
<dbReference type="InterPro" id="IPR051450">
    <property type="entry name" value="Gfo/Idh/MocA_Oxidoreductases"/>
</dbReference>
<comment type="caution">
    <text evidence="2">The sequence shown here is derived from an EMBL/GenBank/DDBJ whole genome shotgun (WGS) entry which is preliminary data.</text>
</comment>
<dbReference type="InterPro" id="IPR036291">
    <property type="entry name" value="NAD(P)-bd_dom_sf"/>
</dbReference>
<dbReference type="InterPro" id="IPR000683">
    <property type="entry name" value="Gfo/Idh/MocA-like_OxRdtase_N"/>
</dbReference>
<proteinExistence type="predicted"/>
<accession>A0A7C2NB55</accession>
<dbReference type="Gene3D" id="3.40.50.720">
    <property type="entry name" value="NAD(P)-binding Rossmann-like Domain"/>
    <property type="match status" value="1"/>
</dbReference>
<dbReference type="EMBL" id="DSCQ01000045">
    <property type="protein sequence ID" value="HET21221.1"/>
    <property type="molecule type" value="Genomic_DNA"/>
</dbReference>
<dbReference type="PANTHER" id="PTHR43377">
    <property type="entry name" value="BILIVERDIN REDUCTASE A"/>
    <property type="match status" value="1"/>
</dbReference>
<sequence>MIFGVIGVGSMGRNHVRVLTEIKKVEDVVIYDVNRNQAEEIAEKYDARIANSVGELLKEVDAVCICSPTKFHFQHASECLEAGKHILVEKPISSSYDEGKKLLELLKSHRDLVFGVGHIERFNPIVYELADLELDVAYLSIKRHNPASLRITDSTVVEDLMIHDIDIVFNVIFSGESEYKISAAGNRNIVHALIKFGGKIASLSASKISSKKIRTIYLENEEITVEGDFMTQELYIYRKPSVYQSVNEKYLQENVIEKVLINKVEPLKVELKTFIDAIDGEAEFPVTAKQAVENLRICEIIRREIT</sequence>
<protein>
    <submittedName>
        <fullName evidence="2">Gfo/Idh/MocA family oxidoreductase</fullName>
    </submittedName>
</protein>
<dbReference type="AlphaFoldDB" id="A0A7C2NB55"/>
<gene>
    <name evidence="2" type="ORF">ENN70_03830</name>
</gene>
<evidence type="ECO:0000259" key="1">
    <source>
        <dbReference type="Pfam" id="PF01408"/>
    </source>
</evidence>
<reference evidence="2" key="1">
    <citation type="journal article" date="2020" name="mSystems">
        <title>Genome- and Community-Level Interaction Insights into Carbon Utilization and Element Cycling Functions of Hydrothermarchaeota in Hydrothermal Sediment.</title>
        <authorList>
            <person name="Zhou Z."/>
            <person name="Liu Y."/>
            <person name="Xu W."/>
            <person name="Pan J."/>
            <person name="Luo Z.H."/>
            <person name="Li M."/>
        </authorList>
    </citation>
    <scope>NUCLEOTIDE SEQUENCE [LARGE SCALE GENOMIC DNA]</scope>
    <source>
        <strain evidence="2">SpSt-12</strain>
    </source>
</reference>
<dbReference type="GO" id="GO:0000166">
    <property type="term" value="F:nucleotide binding"/>
    <property type="evidence" value="ECO:0007669"/>
    <property type="project" value="InterPro"/>
</dbReference>
<organism evidence="2">
    <name type="scientific">Archaeoglobus fulgidus</name>
    <dbReference type="NCBI Taxonomy" id="2234"/>
    <lineage>
        <taxon>Archaea</taxon>
        <taxon>Methanobacteriati</taxon>
        <taxon>Methanobacteriota</taxon>
        <taxon>Archaeoglobi</taxon>
        <taxon>Archaeoglobales</taxon>
        <taxon>Archaeoglobaceae</taxon>
        <taxon>Archaeoglobus</taxon>
    </lineage>
</organism>
<dbReference type="Pfam" id="PF01408">
    <property type="entry name" value="GFO_IDH_MocA"/>
    <property type="match status" value="1"/>
</dbReference>
<evidence type="ECO:0000313" key="2">
    <source>
        <dbReference type="EMBL" id="HET21221.1"/>
    </source>
</evidence>
<dbReference type="Gene3D" id="3.30.360.10">
    <property type="entry name" value="Dihydrodipicolinate Reductase, domain 2"/>
    <property type="match status" value="1"/>
</dbReference>
<name>A0A7C2NB55_ARCFL</name>
<dbReference type="PANTHER" id="PTHR43377:SF1">
    <property type="entry name" value="BILIVERDIN REDUCTASE A"/>
    <property type="match status" value="1"/>
</dbReference>
<dbReference type="SUPFAM" id="SSF51735">
    <property type="entry name" value="NAD(P)-binding Rossmann-fold domains"/>
    <property type="match status" value="1"/>
</dbReference>